<keyword evidence="4 7" id="KW-0812">Transmembrane</keyword>
<evidence type="ECO:0000256" key="5">
    <source>
        <dbReference type="ARBA" id="ARBA00023136"/>
    </source>
</evidence>
<dbReference type="GO" id="GO:0009279">
    <property type="term" value="C:cell outer membrane"/>
    <property type="evidence" value="ECO:0007669"/>
    <property type="project" value="UniProtKB-SubCell"/>
</dbReference>
<dbReference type="OrthoDB" id="9768177at2"/>
<keyword evidence="2 7" id="KW-0813">Transport</keyword>
<accession>A0A1T4T7E7</accession>
<protein>
    <submittedName>
        <fullName evidence="10">TonB-linked outer membrane protein, SusC/RagA family</fullName>
    </submittedName>
</protein>
<keyword evidence="6 7" id="KW-0998">Cell outer membrane</keyword>
<reference evidence="11" key="1">
    <citation type="submission" date="2017-02" db="EMBL/GenBank/DDBJ databases">
        <authorList>
            <person name="Varghese N."/>
            <person name="Submissions S."/>
        </authorList>
    </citation>
    <scope>NUCLEOTIDE SEQUENCE [LARGE SCALE GENOMIC DNA]</scope>
    <source>
        <strain evidence="11">DSM 22224</strain>
    </source>
</reference>
<dbReference type="NCBIfam" id="TIGR04057">
    <property type="entry name" value="SusC_RagA_signa"/>
    <property type="match status" value="1"/>
</dbReference>
<dbReference type="Gene3D" id="2.170.130.10">
    <property type="entry name" value="TonB-dependent receptor, plug domain"/>
    <property type="match status" value="1"/>
</dbReference>
<sequence>MMTRAQLRKTAAMVCSFLFSMQLAHAQMKTMPVSAALKEITRLYGTSFVYENNLLDKVTTTVDTGAFRGKTVEAVLKEVLYQRGYLFLYVNDNTYTIIRDVRRKAAPVPVAGPVADADNDGAAADPLLVRGRVTNENGNPLPGVTIKPASGRAGAFTDANGSYIVRLSKPGEMVVFTFIGYRMQAAAGKPRLNVVLQSDNIQLKQVEVSTGYQTIAKERATGSFSQIQEKDMERKITTNVVDKMEGMVSGLLVTNNPPGTDGRPSKNPVFSIRGRNTFKAQQDPLIVIDGFPYEGELSMINPEDIARITFLKDAAAASIWGVRAANGVVVIETQKGKQQRRQITFSTNFTVGGRPDLGYRPVASSADYLDFESEAVRKNLIPDPNGRTLPAVSAGADIFYRYKRGEITEAQRDALVAQLAGYDYKSQYQQYLLQRQQIQQYNLSMSGGSDFAQYFVSGSISDELPVAKGNRNTRVTINSTNSFRLHKNLDANLGIMAVMNTAKNNGPGLSPLEPGINTLLPYDRIVDDNGKAIQYARAFNGRALDSLQRLGYLPWRYDYLAELANADNTSRNNLYRINAGFNYRIIPGLSATLSGLYERSFQRTRNYYSPDTYIARNTVNNATSTVAGNPASLVYGLPRGGILNIANAEMEHYDVRGQLNLNRQFGKRHRIDAVAGSEIRQVWTSSASSRLYGYDDQTLASMPVNYDTYYKTAVSGNQIKPSIPNSLGDMRDRFMSWYTNANYTYNNRYVFSGSARLDDSNLFGANDKYRATPLWSLGGMWKLGEEDFMQLAFLNRLNLRVTYGVNGNVDKTTSPFLIAAVSSYPGYYNGQPYATISNPANPLLRWEKTKTFNVGADLSFWNSRLDVTLDVYRKYCYDLLGPAEFNATYGFTTLTVNTAELRNNGVDLNVTAAVIQRKNFSWKANMNFGYNENKVVSSNLQRENVTYYSNSGTGSNPVKGKPIEGIYSYRYGGLDSIGRPIVLSGDGKRNLANADISADLSTLTYSGTTVPRFFGGLTNIVRYKQLELSFLITYKMGYVFRRPTVDYFSYFTQKSIHSDVAERWRKPGDEARTDVPVVPATGVNYTNTWYPKSDRLIESGAHIRLREVALTYDLPSQVLRPLHMQRLSLMAYGRNLALWTKNKAGIDPDYIPGAYYSLLPPARSFAIGLKTTF</sequence>
<dbReference type="SUPFAM" id="SSF49464">
    <property type="entry name" value="Carboxypeptidase regulatory domain-like"/>
    <property type="match status" value="1"/>
</dbReference>
<evidence type="ECO:0000256" key="6">
    <source>
        <dbReference type="ARBA" id="ARBA00023237"/>
    </source>
</evidence>
<gene>
    <name evidence="10" type="ORF">SAMN04488128_10474</name>
</gene>
<dbReference type="InterPro" id="IPR037066">
    <property type="entry name" value="Plug_dom_sf"/>
</dbReference>
<feature type="chain" id="PRO_5011984289" evidence="8">
    <location>
        <begin position="27"/>
        <end position="1173"/>
    </location>
</feature>
<evidence type="ECO:0000256" key="7">
    <source>
        <dbReference type="PROSITE-ProRule" id="PRU01360"/>
    </source>
</evidence>
<dbReference type="EMBL" id="FUWZ01000004">
    <property type="protein sequence ID" value="SKA36269.1"/>
    <property type="molecule type" value="Genomic_DNA"/>
</dbReference>
<comment type="similarity">
    <text evidence="7">Belongs to the TonB-dependent receptor family.</text>
</comment>
<dbReference type="InterPro" id="IPR023996">
    <property type="entry name" value="TonB-dep_OMP_SusC/RagA"/>
</dbReference>
<keyword evidence="8" id="KW-0732">Signal</keyword>
<evidence type="ECO:0000256" key="1">
    <source>
        <dbReference type="ARBA" id="ARBA00004571"/>
    </source>
</evidence>
<keyword evidence="3 7" id="KW-1134">Transmembrane beta strand</keyword>
<keyword evidence="5 7" id="KW-0472">Membrane</keyword>
<dbReference type="SUPFAM" id="SSF56935">
    <property type="entry name" value="Porins"/>
    <property type="match status" value="1"/>
</dbReference>
<evidence type="ECO:0000313" key="10">
    <source>
        <dbReference type="EMBL" id="SKA36269.1"/>
    </source>
</evidence>
<organism evidence="10 11">
    <name type="scientific">Chitinophaga eiseniae</name>
    <dbReference type="NCBI Taxonomy" id="634771"/>
    <lineage>
        <taxon>Bacteria</taxon>
        <taxon>Pseudomonadati</taxon>
        <taxon>Bacteroidota</taxon>
        <taxon>Chitinophagia</taxon>
        <taxon>Chitinophagales</taxon>
        <taxon>Chitinophagaceae</taxon>
        <taxon>Chitinophaga</taxon>
    </lineage>
</organism>
<dbReference type="PROSITE" id="PS52016">
    <property type="entry name" value="TONB_DEPENDENT_REC_3"/>
    <property type="match status" value="1"/>
</dbReference>
<dbReference type="RefSeq" id="WP_078671445.1">
    <property type="nucleotide sequence ID" value="NZ_FUWZ01000004.1"/>
</dbReference>
<dbReference type="InterPro" id="IPR008969">
    <property type="entry name" value="CarboxyPept-like_regulatory"/>
</dbReference>
<dbReference type="Pfam" id="PF13715">
    <property type="entry name" value="CarbopepD_reg_2"/>
    <property type="match status" value="1"/>
</dbReference>
<dbReference type="Gene3D" id="2.60.40.1120">
    <property type="entry name" value="Carboxypeptidase-like, regulatory domain"/>
    <property type="match status" value="1"/>
</dbReference>
<dbReference type="STRING" id="634771.SAMN04488128_10474"/>
<evidence type="ECO:0000256" key="4">
    <source>
        <dbReference type="ARBA" id="ARBA00022692"/>
    </source>
</evidence>
<evidence type="ECO:0000313" key="11">
    <source>
        <dbReference type="Proteomes" id="UP000190367"/>
    </source>
</evidence>
<evidence type="ECO:0000256" key="2">
    <source>
        <dbReference type="ARBA" id="ARBA00022448"/>
    </source>
</evidence>
<dbReference type="AlphaFoldDB" id="A0A1T4T7E7"/>
<dbReference type="InterPro" id="IPR039426">
    <property type="entry name" value="TonB-dep_rcpt-like"/>
</dbReference>
<comment type="subcellular location">
    <subcellularLocation>
        <location evidence="1 7">Cell outer membrane</location>
        <topology evidence="1 7">Multi-pass membrane protein</topology>
    </subcellularLocation>
</comment>
<dbReference type="InterPro" id="IPR023997">
    <property type="entry name" value="TonB-dep_OMP_SusC/RagA_CS"/>
</dbReference>
<proteinExistence type="inferred from homology"/>
<dbReference type="Pfam" id="PF07715">
    <property type="entry name" value="Plug"/>
    <property type="match status" value="1"/>
</dbReference>
<evidence type="ECO:0000259" key="9">
    <source>
        <dbReference type="Pfam" id="PF07715"/>
    </source>
</evidence>
<dbReference type="Gene3D" id="2.40.170.20">
    <property type="entry name" value="TonB-dependent receptor, beta-barrel domain"/>
    <property type="match status" value="1"/>
</dbReference>
<dbReference type="NCBIfam" id="TIGR04056">
    <property type="entry name" value="OMP_RagA_SusC"/>
    <property type="match status" value="1"/>
</dbReference>
<feature type="signal peptide" evidence="8">
    <location>
        <begin position="1"/>
        <end position="26"/>
    </location>
</feature>
<feature type="domain" description="TonB-dependent receptor plug" evidence="9">
    <location>
        <begin position="217"/>
        <end position="328"/>
    </location>
</feature>
<name>A0A1T4T7E7_9BACT</name>
<evidence type="ECO:0000256" key="3">
    <source>
        <dbReference type="ARBA" id="ARBA00022452"/>
    </source>
</evidence>
<keyword evidence="11" id="KW-1185">Reference proteome</keyword>
<evidence type="ECO:0000256" key="8">
    <source>
        <dbReference type="SAM" id="SignalP"/>
    </source>
</evidence>
<dbReference type="InterPro" id="IPR036942">
    <property type="entry name" value="Beta-barrel_TonB_sf"/>
</dbReference>
<dbReference type="InterPro" id="IPR012910">
    <property type="entry name" value="Plug_dom"/>
</dbReference>
<dbReference type="Proteomes" id="UP000190367">
    <property type="component" value="Unassembled WGS sequence"/>
</dbReference>